<reference evidence="1" key="2">
    <citation type="journal article" date="2015" name="Fish Shellfish Immunol.">
        <title>Early steps in the European eel (Anguilla anguilla)-Vibrio vulnificus interaction in the gills: Role of the RtxA13 toxin.</title>
        <authorList>
            <person name="Callol A."/>
            <person name="Pajuelo D."/>
            <person name="Ebbesson L."/>
            <person name="Teles M."/>
            <person name="MacKenzie S."/>
            <person name="Amaro C."/>
        </authorList>
    </citation>
    <scope>NUCLEOTIDE SEQUENCE</scope>
</reference>
<protein>
    <submittedName>
        <fullName evidence="1">Uncharacterized protein</fullName>
    </submittedName>
</protein>
<dbReference type="AlphaFoldDB" id="A0A0E9UM08"/>
<sequence>MALKQFQLFVLFQLHQCAQERLSWVR</sequence>
<proteinExistence type="predicted"/>
<reference evidence="1" key="1">
    <citation type="submission" date="2014-11" db="EMBL/GenBank/DDBJ databases">
        <authorList>
            <person name="Amaro Gonzalez C."/>
        </authorList>
    </citation>
    <scope>NUCLEOTIDE SEQUENCE</scope>
</reference>
<organism evidence="1">
    <name type="scientific">Anguilla anguilla</name>
    <name type="common">European freshwater eel</name>
    <name type="synonym">Muraena anguilla</name>
    <dbReference type="NCBI Taxonomy" id="7936"/>
    <lineage>
        <taxon>Eukaryota</taxon>
        <taxon>Metazoa</taxon>
        <taxon>Chordata</taxon>
        <taxon>Craniata</taxon>
        <taxon>Vertebrata</taxon>
        <taxon>Euteleostomi</taxon>
        <taxon>Actinopterygii</taxon>
        <taxon>Neopterygii</taxon>
        <taxon>Teleostei</taxon>
        <taxon>Anguilliformes</taxon>
        <taxon>Anguillidae</taxon>
        <taxon>Anguilla</taxon>
    </lineage>
</organism>
<name>A0A0E9UM08_ANGAN</name>
<dbReference type="EMBL" id="GBXM01041796">
    <property type="protein sequence ID" value="JAH66781.1"/>
    <property type="molecule type" value="Transcribed_RNA"/>
</dbReference>
<evidence type="ECO:0000313" key="1">
    <source>
        <dbReference type="EMBL" id="JAH66781.1"/>
    </source>
</evidence>
<accession>A0A0E9UM08</accession>